<dbReference type="InterPro" id="IPR029063">
    <property type="entry name" value="SAM-dependent_MTases_sf"/>
</dbReference>
<dbReference type="AlphaFoldDB" id="A0A480APJ2"/>
<dbReference type="GO" id="GO:0032259">
    <property type="term" value="P:methylation"/>
    <property type="evidence" value="ECO:0007669"/>
    <property type="project" value="InterPro"/>
</dbReference>
<dbReference type="Pfam" id="PF06634">
    <property type="entry name" value="DUF1156"/>
    <property type="match status" value="1"/>
</dbReference>
<dbReference type="InterPro" id="IPR009537">
    <property type="entry name" value="DUF1156"/>
</dbReference>
<dbReference type="SUPFAM" id="SSF53335">
    <property type="entry name" value="S-adenosyl-L-methionine-dependent methyltransferases"/>
    <property type="match status" value="1"/>
</dbReference>
<evidence type="ECO:0000313" key="3">
    <source>
        <dbReference type="Proteomes" id="UP000299367"/>
    </source>
</evidence>
<dbReference type="Gene3D" id="3.40.50.150">
    <property type="entry name" value="Vaccinia Virus protein VP39"/>
    <property type="match status" value="2"/>
</dbReference>
<dbReference type="PROSITE" id="PS00092">
    <property type="entry name" value="N6_MTASE"/>
    <property type="match status" value="1"/>
</dbReference>
<dbReference type="GO" id="GO:0008168">
    <property type="term" value="F:methyltransferase activity"/>
    <property type="evidence" value="ECO:0007669"/>
    <property type="project" value="InterPro"/>
</dbReference>
<dbReference type="EMBL" id="BJCF01000064">
    <property type="protein sequence ID" value="GCL44024.1"/>
    <property type="molecule type" value="Genomic_DNA"/>
</dbReference>
<dbReference type="RefSeq" id="WP_137909443.1">
    <property type="nucleotide sequence ID" value="NZ_BJCF01000064.1"/>
</dbReference>
<sequence length="901" mass="102083">MNQAAIEQSFPIQEVSEYSAKEKNIRHGHISTLHIWWSRKPLAASRATIYAALVPAFTASEMNQKNQFIAELSKWENANNQELLNQARADILQAHGGIPPKVLDPFSGGGSIPLEALRLGCETFANDLNPVAVLIEKATLEFPQKYGQLKTRIFKETTGGETPQTYNPLLEDVKKWGNWVLETAKKEIGKFYPHETDGRIPVGYYWMRTVTCQNPDCRVEIPLTSNLWLAKKDHKKVALKIIPIIHESGNNQIDFAIVENDNIDFDPATGTVARAKVICPCCGSSLTDKDTRKQFIDGIASQRMVAVVLHNPKQSGKTYRLATAEDMEIFNHAQSYLESKRNELWDKWGIDPVPDEELPLMSGVFNVPLYGMNTWGSLFNSRQQLALITFADAVKQAHQLILQEGYDEDYAKAIATYLALGLNRTADRNSVIASWDVTRESTRNTFARQALPMTWDYAETNVLGDSTGNFLSSTEWICLVAKHCLEFMVNNVATTTQSSATNLPYPDNYFDAIITDPPYYNSVPYADLSDFFYVWLSRIIGEYYPELFATPLTPKSEEITEMKGWDSARYSNKNQQFFEEKIGQAFQEISRTLKPLGIAVIVFAHKSTDAWETIINALSKANLYLTSSIPLHTEMKNRLRGQESAALASSIYMVCRKRTSAETAYFEEIETEIQEKIQERLEHFWSQGISGSDFFISAIGPALEIVGKYATVETYAGETIAAATLLEFIRKTVSEYALTKILKNPQELGGIDPQTRFYLLWRWTFGNSKVIFDEGRKLASACGIEITEYWNKGFIKKDKEFITVLSPKDRDKKFIDQEKLENMIDILHQMLLLWEKNNREKITELLTNTGQLNNNAFWQVAQSISEVLPDGDKEKQMLQGLLYGRESYQKGGNEGKQLGLF</sequence>
<reference evidence="3" key="1">
    <citation type="submission" date="2019-02" db="EMBL/GenBank/DDBJ databases">
        <title>Draft genome sequence of Dolichospermum planctonicum NIES-80.</title>
        <authorList>
            <person name="Yamaguchi H."/>
            <person name="Suzuki S."/>
            <person name="Kawachi M."/>
        </authorList>
    </citation>
    <scope>NUCLEOTIDE SEQUENCE [LARGE SCALE GENOMIC DNA]</scope>
    <source>
        <strain evidence="3">NIES-80</strain>
    </source>
</reference>
<dbReference type="GO" id="GO:0003676">
    <property type="term" value="F:nucleic acid binding"/>
    <property type="evidence" value="ECO:0007669"/>
    <property type="project" value="InterPro"/>
</dbReference>
<dbReference type="InterPro" id="IPR002052">
    <property type="entry name" value="DNA_methylase_N6_adenine_CS"/>
</dbReference>
<comment type="caution">
    <text evidence="2">The sequence shown here is derived from an EMBL/GenBank/DDBJ whole genome shotgun (WGS) entry which is preliminary data.</text>
</comment>
<feature type="domain" description="DUF1156" evidence="1">
    <location>
        <begin position="10"/>
        <end position="76"/>
    </location>
</feature>
<protein>
    <recommendedName>
        <fullName evidence="1">DUF1156 domain-containing protein</fullName>
    </recommendedName>
</protein>
<accession>A0A480APJ2</accession>
<evidence type="ECO:0000313" key="2">
    <source>
        <dbReference type="EMBL" id="GCL44024.1"/>
    </source>
</evidence>
<name>A0A480APJ2_9CYAN</name>
<dbReference type="OrthoDB" id="9800801at2"/>
<proteinExistence type="predicted"/>
<evidence type="ECO:0000259" key="1">
    <source>
        <dbReference type="Pfam" id="PF06634"/>
    </source>
</evidence>
<organism evidence="2 3">
    <name type="scientific">Dolichospermum planctonicum</name>
    <dbReference type="NCBI Taxonomy" id="136072"/>
    <lineage>
        <taxon>Bacteria</taxon>
        <taxon>Bacillati</taxon>
        <taxon>Cyanobacteriota</taxon>
        <taxon>Cyanophyceae</taxon>
        <taxon>Nostocales</taxon>
        <taxon>Aphanizomenonaceae</taxon>
        <taxon>Dolichospermum</taxon>
    </lineage>
</organism>
<dbReference type="Proteomes" id="UP000299367">
    <property type="component" value="Unassembled WGS sequence"/>
</dbReference>
<gene>
    <name evidence="2" type="ORF">NIES80_37460</name>
</gene>